<dbReference type="InterPro" id="IPR053913">
    <property type="entry name" value="NADAR-DarT1"/>
</dbReference>
<sequence>MANRPVFTISDTPPYYVEKIIEFKYYSGFAEVQKRKSIESLHQAYLKDNPNQKILEISSKSQEELGVKLSAFNLMIENKNGKRFSVESAFQASKVFENGGPYRELLDMTSREAKKYPKLKSSGKLKYFNFGDRIFDLIPITYFYNWLYINTLRLYPDLTNKLMEFDAFTDIVFNPDKSINCQARAAAVYVSLRKLNLLDKALLDKNTFLENVYGNTKNYKVDTLKQLSIWD</sequence>
<name>A0AAW7ZMJ0_9FIRM</name>
<comment type="caution">
    <text evidence="1">The sequence shown here is derived from an EMBL/GenBank/DDBJ whole genome shotgun (WGS) entry which is preliminary data.</text>
</comment>
<dbReference type="RefSeq" id="WP_304545667.1">
    <property type="nucleotide sequence ID" value="NZ_JARPTC010000037.1"/>
</dbReference>
<dbReference type="Pfam" id="PF22397">
    <property type="entry name" value="NADAR-DarT1"/>
    <property type="match status" value="1"/>
</dbReference>
<gene>
    <name evidence="1" type="ORF">P6N53_18070</name>
</gene>
<dbReference type="AlphaFoldDB" id="A0AAW7ZMJ0"/>
<reference evidence="1" key="1">
    <citation type="journal article" date="2023" name="J. Hazard. Mater.">
        <title>Anaerobic biodegradation of pyrene and benzo[a]pyrene by a new sulfate-reducing Desulforamulus aquiferis strain DSA.</title>
        <authorList>
            <person name="Zhang Z."/>
            <person name="Sun J."/>
            <person name="Gong X."/>
            <person name="Wang C."/>
            <person name="Wang H."/>
        </authorList>
    </citation>
    <scope>NUCLEOTIDE SEQUENCE</scope>
    <source>
        <strain evidence="1">DSA</strain>
    </source>
</reference>
<evidence type="ECO:0000313" key="2">
    <source>
        <dbReference type="Proteomes" id="UP001172911"/>
    </source>
</evidence>
<organism evidence="1 2">
    <name type="scientific">Desulforamulus aquiferis</name>
    <dbReference type="NCBI Taxonomy" id="1397668"/>
    <lineage>
        <taxon>Bacteria</taxon>
        <taxon>Bacillati</taxon>
        <taxon>Bacillota</taxon>
        <taxon>Clostridia</taxon>
        <taxon>Eubacteriales</taxon>
        <taxon>Peptococcaceae</taxon>
        <taxon>Desulforamulus</taxon>
    </lineage>
</organism>
<evidence type="ECO:0000313" key="1">
    <source>
        <dbReference type="EMBL" id="MDO7789120.1"/>
    </source>
</evidence>
<dbReference type="Proteomes" id="UP001172911">
    <property type="component" value="Unassembled WGS sequence"/>
</dbReference>
<reference evidence="1" key="2">
    <citation type="submission" date="2023-03" db="EMBL/GenBank/DDBJ databases">
        <authorList>
            <person name="Zhang Z."/>
        </authorList>
    </citation>
    <scope>NUCLEOTIDE SEQUENCE</scope>
    <source>
        <strain evidence="1">DSA</strain>
    </source>
</reference>
<keyword evidence="2" id="KW-1185">Reference proteome</keyword>
<protein>
    <submittedName>
        <fullName evidence="1">Uncharacterized protein</fullName>
    </submittedName>
</protein>
<accession>A0AAW7ZMJ0</accession>
<proteinExistence type="predicted"/>
<dbReference type="EMBL" id="JARPTC010000037">
    <property type="protein sequence ID" value="MDO7789120.1"/>
    <property type="molecule type" value="Genomic_DNA"/>
</dbReference>